<evidence type="ECO:0000256" key="2">
    <source>
        <dbReference type="ARBA" id="ARBA00023125"/>
    </source>
</evidence>
<dbReference type="InterPro" id="IPR009057">
    <property type="entry name" value="Homeodomain-like_sf"/>
</dbReference>
<dbReference type="Pfam" id="PF20240">
    <property type="entry name" value="DUF6597"/>
    <property type="match status" value="1"/>
</dbReference>
<dbReference type="InterPro" id="IPR046532">
    <property type="entry name" value="DUF6597"/>
</dbReference>
<dbReference type="Proteomes" id="UP001500657">
    <property type="component" value="Unassembled WGS sequence"/>
</dbReference>
<feature type="domain" description="HTH araC/xylS-type" evidence="4">
    <location>
        <begin position="158"/>
        <end position="260"/>
    </location>
</feature>
<dbReference type="InterPro" id="IPR050204">
    <property type="entry name" value="AraC_XylS_family_regulators"/>
</dbReference>
<evidence type="ECO:0000313" key="6">
    <source>
        <dbReference type="Proteomes" id="UP001500657"/>
    </source>
</evidence>
<reference evidence="5 6" key="1">
    <citation type="journal article" date="2019" name="Int. J. Syst. Evol. Microbiol.">
        <title>The Global Catalogue of Microorganisms (GCM) 10K type strain sequencing project: providing services to taxonomists for standard genome sequencing and annotation.</title>
        <authorList>
            <consortium name="The Broad Institute Genomics Platform"/>
            <consortium name="The Broad Institute Genome Sequencing Center for Infectious Disease"/>
            <person name="Wu L."/>
            <person name="Ma J."/>
        </authorList>
    </citation>
    <scope>NUCLEOTIDE SEQUENCE [LARGE SCALE GENOMIC DNA]</scope>
    <source>
        <strain evidence="5 6">JCM 16242</strain>
    </source>
</reference>
<keyword evidence="6" id="KW-1185">Reference proteome</keyword>
<dbReference type="SUPFAM" id="SSF46689">
    <property type="entry name" value="Homeodomain-like"/>
    <property type="match status" value="1"/>
</dbReference>
<dbReference type="Pfam" id="PF12833">
    <property type="entry name" value="HTH_18"/>
    <property type="match status" value="1"/>
</dbReference>
<dbReference type="Gene3D" id="1.10.10.60">
    <property type="entry name" value="Homeodomain-like"/>
    <property type="match status" value="1"/>
</dbReference>
<name>A0ABN0U6Y4_9GAMM</name>
<dbReference type="PANTHER" id="PTHR46796:SF15">
    <property type="entry name" value="BLL1074 PROTEIN"/>
    <property type="match status" value="1"/>
</dbReference>
<gene>
    <name evidence="5" type="ORF">GCM10009126_02890</name>
</gene>
<keyword evidence="1" id="KW-0805">Transcription regulation</keyword>
<sequence length="271" mass="30244">MGFLQHLPGPPLDKLIAKVWDWDMPPAAHHLERVLPQPGAQLIINLHEDETRVYTDDAQRRCIRSSACVLGGPTLRSEIIDTAEQIRVMGVVFRPGGAHALTGEDATMLIGRDIDLGDLFGRAAPLLREQLLETPEPRERLRLLTGWLVQRMRSTALHPAIAYALGRLADPPQVRRIAPLVRETGLSERRFGTLFQRQVGMRPKHYTRLLRFRAVVDHAAAQPTVSWCQVAADGGYADQAHLTHEFRQFAGVTPSAFMAARGPYSNHLPLD</sequence>
<organism evidence="5 6">
    <name type="scientific">Rhodanobacter caeni</name>
    <dbReference type="NCBI Taxonomy" id="657654"/>
    <lineage>
        <taxon>Bacteria</taxon>
        <taxon>Pseudomonadati</taxon>
        <taxon>Pseudomonadota</taxon>
        <taxon>Gammaproteobacteria</taxon>
        <taxon>Lysobacterales</taxon>
        <taxon>Rhodanobacteraceae</taxon>
        <taxon>Rhodanobacter</taxon>
    </lineage>
</organism>
<dbReference type="PROSITE" id="PS01124">
    <property type="entry name" value="HTH_ARAC_FAMILY_2"/>
    <property type="match status" value="1"/>
</dbReference>
<keyword evidence="3" id="KW-0804">Transcription</keyword>
<evidence type="ECO:0000256" key="3">
    <source>
        <dbReference type="ARBA" id="ARBA00023163"/>
    </source>
</evidence>
<protein>
    <recommendedName>
        <fullName evidence="4">HTH araC/xylS-type domain-containing protein</fullName>
    </recommendedName>
</protein>
<dbReference type="InterPro" id="IPR018060">
    <property type="entry name" value="HTH_AraC"/>
</dbReference>
<dbReference type="PANTHER" id="PTHR46796">
    <property type="entry name" value="HTH-TYPE TRANSCRIPTIONAL ACTIVATOR RHAS-RELATED"/>
    <property type="match status" value="1"/>
</dbReference>
<evidence type="ECO:0000256" key="1">
    <source>
        <dbReference type="ARBA" id="ARBA00023015"/>
    </source>
</evidence>
<evidence type="ECO:0000313" key="5">
    <source>
        <dbReference type="EMBL" id="GAA0240686.1"/>
    </source>
</evidence>
<dbReference type="SMART" id="SM00342">
    <property type="entry name" value="HTH_ARAC"/>
    <property type="match status" value="1"/>
</dbReference>
<proteinExistence type="predicted"/>
<dbReference type="RefSeq" id="WP_343879453.1">
    <property type="nucleotide sequence ID" value="NZ_BAAAFO010000001.1"/>
</dbReference>
<evidence type="ECO:0000259" key="4">
    <source>
        <dbReference type="PROSITE" id="PS01124"/>
    </source>
</evidence>
<accession>A0ABN0U6Y4</accession>
<dbReference type="EMBL" id="BAAAFO010000001">
    <property type="protein sequence ID" value="GAA0240686.1"/>
    <property type="molecule type" value="Genomic_DNA"/>
</dbReference>
<comment type="caution">
    <text evidence="5">The sequence shown here is derived from an EMBL/GenBank/DDBJ whole genome shotgun (WGS) entry which is preliminary data.</text>
</comment>
<keyword evidence="2" id="KW-0238">DNA-binding</keyword>